<comment type="caution">
    <text evidence="8">The sequence shown here is derived from an EMBL/GenBank/DDBJ whole genome shotgun (WGS) entry which is preliminary data.</text>
</comment>
<feature type="transmembrane region" description="Helical" evidence="7">
    <location>
        <begin position="6"/>
        <end position="28"/>
    </location>
</feature>
<accession>A0A8J2VJ80</accession>
<keyword evidence="3" id="KW-1003">Cell membrane</keyword>
<gene>
    <name evidence="8" type="primary">ywrB</name>
    <name evidence="8" type="ORF">GCM10011391_03540</name>
</gene>
<evidence type="ECO:0000256" key="1">
    <source>
        <dbReference type="ARBA" id="ARBA00004651"/>
    </source>
</evidence>
<evidence type="ECO:0000256" key="7">
    <source>
        <dbReference type="SAM" id="Phobius"/>
    </source>
</evidence>
<feature type="transmembrane region" description="Helical" evidence="7">
    <location>
        <begin position="49"/>
        <end position="70"/>
    </location>
</feature>
<dbReference type="PANTHER" id="PTHR43663">
    <property type="entry name" value="CHROMATE TRANSPORT PROTEIN-RELATED"/>
    <property type="match status" value="1"/>
</dbReference>
<proteinExistence type="inferred from homology"/>
<keyword evidence="6 7" id="KW-0472">Membrane</keyword>
<reference evidence="8" key="1">
    <citation type="journal article" date="2014" name="Int. J. Syst. Evol. Microbiol.">
        <title>Complete genome sequence of Corynebacterium casei LMG S-19264T (=DSM 44701T), isolated from a smear-ripened cheese.</title>
        <authorList>
            <consortium name="US DOE Joint Genome Institute (JGI-PGF)"/>
            <person name="Walter F."/>
            <person name="Albersmeier A."/>
            <person name="Kalinowski J."/>
            <person name="Ruckert C."/>
        </authorList>
    </citation>
    <scope>NUCLEOTIDE SEQUENCE</scope>
    <source>
        <strain evidence="8">CGMCC 1.15371</strain>
    </source>
</reference>
<evidence type="ECO:0000313" key="9">
    <source>
        <dbReference type="Proteomes" id="UP000628775"/>
    </source>
</evidence>
<evidence type="ECO:0000256" key="6">
    <source>
        <dbReference type="ARBA" id="ARBA00023136"/>
    </source>
</evidence>
<dbReference type="RefSeq" id="WP_188688223.1">
    <property type="nucleotide sequence ID" value="NZ_BMIR01000001.1"/>
</dbReference>
<dbReference type="Proteomes" id="UP000628775">
    <property type="component" value="Unassembled WGS sequence"/>
</dbReference>
<dbReference type="AlphaFoldDB" id="A0A8J2VJ80"/>
<dbReference type="EMBL" id="BMIR01000001">
    <property type="protein sequence ID" value="GGE28294.1"/>
    <property type="molecule type" value="Genomic_DNA"/>
</dbReference>
<dbReference type="GO" id="GO:0015109">
    <property type="term" value="F:chromate transmembrane transporter activity"/>
    <property type="evidence" value="ECO:0007669"/>
    <property type="project" value="InterPro"/>
</dbReference>
<keyword evidence="4 7" id="KW-0812">Transmembrane</keyword>
<feature type="transmembrane region" description="Helical" evidence="7">
    <location>
        <begin position="76"/>
        <end position="98"/>
    </location>
</feature>
<reference evidence="8" key="2">
    <citation type="submission" date="2020-09" db="EMBL/GenBank/DDBJ databases">
        <authorList>
            <person name="Sun Q."/>
            <person name="Zhou Y."/>
        </authorList>
    </citation>
    <scope>NUCLEOTIDE SEQUENCE</scope>
    <source>
        <strain evidence="8">CGMCC 1.15371</strain>
    </source>
</reference>
<evidence type="ECO:0000256" key="3">
    <source>
        <dbReference type="ARBA" id="ARBA00022475"/>
    </source>
</evidence>
<dbReference type="InterPro" id="IPR003370">
    <property type="entry name" value="Chromate_transpt"/>
</dbReference>
<dbReference type="InterPro" id="IPR052518">
    <property type="entry name" value="CHR_Transporter"/>
</dbReference>
<evidence type="ECO:0000256" key="4">
    <source>
        <dbReference type="ARBA" id="ARBA00022692"/>
    </source>
</evidence>
<evidence type="ECO:0000256" key="2">
    <source>
        <dbReference type="ARBA" id="ARBA00005262"/>
    </source>
</evidence>
<keyword evidence="5 7" id="KW-1133">Transmembrane helix</keyword>
<evidence type="ECO:0000313" key="8">
    <source>
        <dbReference type="EMBL" id="GGE28294.1"/>
    </source>
</evidence>
<feature type="transmembrane region" description="Helical" evidence="7">
    <location>
        <begin position="142"/>
        <end position="173"/>
    </location>
</feature>
<name>A0A8J2VJ80_9BACL</name>
<sequence>MKYLHLFLAFLRIGLLGYGGGPSSIPLVEKEAVSKYKWLSKNEFGDMLALANTLPGPIITKMAGYIGYIVKGTIGLIIAIVASILPTILLMIVFFKFLTSFQDQPWVHGMTEAVIPVVGIMLATLTWEFFEKSKDGLGWGVSIALVIASFIVVSLLKIHPAFVIAAILIYVLVRPGKKQNEESKRSEAG</sequence>
<dbReference type="PANTHER" id="PTHR43663:SF1">
    <property type="entry name" value="CHROMATE TRANSPORTER"/>
    <property type="match status" value="1"/>
</dbReference>
<comment type="subcellular location">
    <subcellularLocation>
        <location evidence="1">Cell membrane</location>
        <topology evidence="1">Multi-pass membrane protein</topology>
    </subcellularLocation>
</comment>
<comment type="similarity">
    <text evidence="2">Belongs to the chromate ion transporter (CHR) (TC 2.A.51) family.</text>
</comment>
<feature type="transmembrane region" description="Helical" evidence="7">
    <location>
        <begin position="110"/>
        <end position="130"/>
    </location>
</feature>
<evidence type="ECO:0000256" key="5">
    <source>
        <dbReference type="ARBA" id="ARBA00022989"/>
    </source>
</evidence>
<keyword evidence="9" id="KW-1185">Reference proteome</keyword>
<organism evidence="8 9">
    <name type="scientific">Pullulanibacillus camelliae</name>
    <dbReference type="NCBI Taxonomy" id="1707096"/>
    <lineage>
        <taxon>Bacteria</taxon>
        <taxon>Bacillati</taxon>
        <taxon>Bacillota</taxon>
        <taxon>Bacilli</taxon>
        <taxon>Bacillales</taxon>
        <taxon>Sporolactobacillaceae</taxon>
        <taxon>Pullulanibacillus</taxon>
    </lineage>
</organism>
<dbReference type="GO" id="GO:0005886">
    <property type="term" value="C:plasma membrane"/>
    <property type="evidence" value="ECO:0007669"/>
    <property type="project" value="UniProtKB-SubCell"/>
</dbReference>
<protein>
    <submittedName>
        <fullName evidence="8">Putative transporter YwrB</fullName>
    </submittedName>
</protein>
<dbReference type="Pfam" id="PF02417">
    <property type="entry name" value="Chromate_transp"/>
    <property type="match status" value="1"/>
</dbReference>